<gene>
    <name evidence="10" type="ORF">C0Z18_04740</name>
</gene>
<evidence type="ECO:0000256" key="8">
    <source>
        <dbReference type="RuleBase" id="RU000461"/>
    </source>
</evidence>
<evidence type="ECO:0000256" key="2">
    <source>
        <dbReference type="ARBA" id="ARBA00022617"/>
    </source>
</evidence>
<dbReference type="InterPro" id="IPR001128">
    <property type="entry name" value="Cyt_P450"/>
</dbReference>
<dbReference type="GO" id="GO:0020037">
    <property type="term" value="F:heme binding"/>
    <property type="evidence" value="ECO:0007669"/>
    <property type="project" value="InterPro"/>
</dbReference>
<dbReference type="PRINTS" id="PR00385">
    <property type="entry name" value="P450"/>
</dbReference>
<dbReference type="PANTHER" id="PTHR24291:SF50">
    <property type="entry name" value="BIFUNCTIONAL ALBAFLAVENONE MONOOXYGENASE_TERPENE SYNTHASE"/>
    <property type="match status" value="1"/>
</dbReference>
<evidence type="ECO:0000256" key="9">
    <source>
        <dbReference type="SAM" id="MobiDB-lite"/>
    </source>
</evidence>
<reference evidence="10 11" key="1">
    <citation type="submission" date="2018-01" db="EMBL/GenBank/DDBJ databases">
        <title>Whole genome analyses suggest that Burkholderia sensu lato contains two further novel genera in the rhizoxinica-symbiotica group Mycetohabitans gen. nov., and Trinickia gen. nov.: implications for the evolution of diazotrophy and nodulation in the Burkholderiaceae.</title>
        <authorList>
            <person name="Estrada-de los Santos P."/>
            <person name="Palmer M."/>
            <person name="Chavez-Ramirez B."/>
            <person name="Beukes C."/>
            <person name="Steenkamp E.T."/>
            <person name="Hirsch A.M."/>
            <person name="Manyaka P."/>
            <person name="Maluk M."/>
            <person name="Lafos M."/>
            <person name="Crook M."/>
            <person name="Gross E."/>
            <person name="Simon M.F."/>
            <person name="Bueno dos Reis Junior F."/>
            <person name="Poole P.S."/>
            <person name="Venter S.N."/>
            <person name="James E.K."/>
        </authorList>
    </citation>
    <scope>NUCLEOTIDE SEQUENCE [LARGE SCALE GENOMIC DNA]</scope>
    <source>
        <strain evidence="10 11">GIMN1.004</strain>
    </source>
</reference>
<dbReference type="EMBL" id="PNYA01000003">
    <property type="protein sequence ID" value="PMS22623.1"/>
    <property type="molecule type" value="Genomic_DNA"/>
</dbReference>
<sequence>MNSPSSSRCPLHHDAPPPSSSAPKHPPGVWPPGPFCITGWGLLNRMSRDMLGTLAEWKKQFGDVVHLRIQPSHAVVVTDPELVRDLLLTHHDSLVRWERARNVFGQVHGNSVLVAEGEAWRTKRHALQPSFSPKAVQGFMPTIADTVEKTLAHWPARDSHWAIESELTSLTMDVIMRMTFSSGVGSDARIAEEAIRVTSVAVNREFFWPVRWPDWVPWKREKRRAMADLDGLITRHIQARLRTPRDTWPGDLLTMLLELHEQNPSTWPLKAVRDECMTTFLAGHETTAAALVWWAWCMASNPSAQAAAREEVRRVLEGRVPTAQALPSMQYLTQTIKESMRLYPVVPLLLGRINTKTVSVGPWQVSTPTMFMLPVQLMHHDERWYPEPEVFRPERFAPDAPELPRGAYMPFGTGPRVCLGQNLAMAEMTVIAAMLLQRFELSVPEAMAAPRPTLNVTLRPEQPLHLAIAEAR</sequence>
<comment type="cofactor">
    <cofactor evidence="7">
        <name>heme</name>
        <dbReference type="ChEBI" id="CHEBI:30413"/>
    </cofactor>
</comment>
<dbReference type="RefSeq" id="WP_102644212.1">
    <property type="nucleotide sequence ID" value="NZ_PNYA01000003.1"/>
</dbReference>
<keyword evidence="5 7" id="KW-0408">Iron</keyword>
<organism evidence="10 11">
    <name type="scientific">Trinickia dabaoshanensis</name>
    <dbReference type="NCBI Taxonomy" id="564714"/>
    <lineage>
        <taxon>Bacteria</taxon>
        <taxon>Pseudomonadati</taxon>
        <taxon>Pseudomonadota</taxon>
        <taxon>Betaproteobacteria</taxon>
        <taxon>Burkholderiales</taxon>
        <taxon>Burkholderiaceae</taxon>
        <taxon>Trinickia</taxon>
    </lineage>
</organism>
<feature type="region of interest" description="Disordered" evidence="9">
    <location>
        <begin position="1"/>
        <end position="27"/>
    </location>
</feature>
<dbReference type="Pfam" id="PF00067">
    <property type="entry name" value="p450"/>
    <property type="match status" value="1"/>
</dbReference>
<keyword evidence="2 7" id="KW-0349">Heme</keyword>
<dbReference type="Gene3D" id="1.10.630.10">
    <property type="entry name" value="Cytochrome P450"/>
    <property type="match status" value="1"/>
</dbReference>
<evidence type="ECO:0000256" key="6">
    <source>
        <dbReference type="ARBA" id="ARBA00023033"/>
    </source>
</evidence>
<dbReference type="AlphaFoldDB" id="A0A2N7VZS0"/>
<evidence type="ECO:0000256" key="1">
    <source>
        <dbReference type="ARBA" id="ARBA00010617"/>
    </source>
</evidence>
<keyword evidence="4 8" id="KW-0560">Oxidoreductase</keyword>
<evidence type="ECO:0000256" key="3">
    <source>
        <dbReference type="ARBA" id="ARBA00022723"/>
    </source>
</evidence>
<accession>A0A2N7VZS0</accession>
<dbReference type="InterPro" id="IPR017972">
    <property type="entry name" value="Cyt_P450_CS"/>
</dbReference>
<dbReference type="InterPro" id="IPR002401">
    <property type="entry name" value="Cyt_P450_E_grp-I"/>
</dbReference>
<dbReference type="GO" id="GO:0005506">
    <property type="term" value="F:iron ion binding"/>
    <property type="evidence" value="ECO:0007669"/>
    <property type="project" value="InterPro"/>
</dbReference>
<evidence type="ECO:0000256" key="4">
    <source>
        <dbReference type="ARBA" id="ARBA00023002"/>
    </source>
</evidence>
<dbReference type="PROSITE" id="PS00086">
    <property type="entry name" value="CYTOCHROME_P450"/>
    <property type="match status" value="1"/>
</dbReference>
<dbReference type="InterPro" id="IPR036396">
    <property type="entry name" value="Cyt_P450_sf"/>
</dbReference>
<dbReference type="InterPro" id="IPR050196">
    <property type="entry name" value="Cytochrome_P450_Monoox"/>
</dbReference>
<dbReference type="Proteomes" id="UP000235616">
    <property type="component" value="Unassembled WGS sequence"/>
</dbReference>
<comment type="caution">
    <text evidence="10">The sequence shown here is derived from an EMBL/GenBank/DDBJ whole genome shotgun (WGS) entry which is preliminary data.</text>
</comment>
<dbReference type="GO" id="GO:0004497">
    <property type="term" value="F:monooxygenase activity"/>
    <property type="evidence" value="ECO:0007669"/>
    <property type="project" value="UniProtKB-KW"/>
</dbReference>
<evidence type="ECO:0000256" key="5">
    <source>
        <dbReference type="ARBA" id="ARBA00023004"/>
    </source>
</evidence>
<keyword evidence="3 7" id="KW-0479">Metal-binding</keyword>
<dbReference type="PRINTS" id="PR00463">
    <property type="entry name" value="EP450I"/>
</dbReference>
<dbReference type="OrthoDB" id="9764248at2"/>
<comment type="similarity">
    <text evidence="1 8">Belongs to the cytochrome P450 family.</text>
</comment>
<protein>
    <submittedName>
        <fullName evidence="10">Cytochrome P450</fullName>
    </submittedName>
</protein>
<evidence type="ECO:0000256" key="7">
    <source>
        <dbReference type="PIRSR" id="PIRSR602401-1"/>
    </source>
</evidence>
<evidence type="ECO:0000313" key="11">
    <source>
        <dbReference type="Proteomes" id="UP000235616"/>
    </source>
</evidence>
<dbReference type="PANTHER" id="PTHR24291">
    <property type="entry name" value="CYTOCHROME P450 FAMILY 4"/>
    <property type="match status" value="1"/>
</dbReference>
<feature type="binding site" description="axial binding residue" evidence="7">
    <location>
        <position position="418"/>
    </location>
    <ligand>
        <name>heme</name>
        <dbReference type="ChEBI" id="CHEBI:30413"/>
    </ligand>
    <ligandPart>
        <name>Fe</name>
        <dbReference type="ChEBI" id="CHEBI:18248"/>
    </ligandPart>
</feature>
<proteinExistence type="inferred from homology"/>
<keyword evidence="11" id="KW-1185">Reference proteome</keyword>
<evidence type="ECO:0000313" key="10">
    <source>
        <dbReference type="EMBL" id="PMS22623.1"/>
    </source>
</evidence>
<dbReference type="SUPFAM" id="SSF48264">
    <property type="entry name" value="Cytochrome P450"/>
    <property type="match status" value="1"/>
</dbReference>
<keyword evidence="6 8" id="KW-0503">Monooxygenase</keyword>
<feature type="compositionally biased region" description="Pro residues" evidence="9">
    <location>
        <begin position="16"/>
        <end position="27"/>
    </location>
</feature>
<name>A0A2N7VZS0_9BURK</name>
<dbReference type="GO" id="GO:0016705">
    <property type="term" value="F:oxidoreductase activity, acting on paired donors, with incorporation or reduction of molecular oxygen"/>
    <property type="evidence" value="ECO:0007669"/>
    <property type="project" value="InterPro"/>
</dbReference>